<dbReference type="InterPro" id="IPR011009">
    <property type="entry name" value="Kinase-like_dom_sf"/>
</dbReference>
<comment type="subcellular location">
    <subcellularLocation>
        <location evidence="2">Cytoplasm</location>
    </subcellularLocation>
    <subcellularLocation>
        <location evidence="1">Nucleus</location>
    </subcellularLocation>
</comment>
<reference evidence="17" key="1">
    <citation type="submission" date="2020-03" db="EMBL/GenBank/DDBJ databases">
        <title>Studies in the Genomics of Life Span.</title>
        <authorList>
            <person name="Glass D."/>
        </authorList>
    </citation>
    <scope>NUCLEOTIDE SEQUENCE</scope>
    <source>
        <strain evidence="17">LTLLF</strain>
        <tissue evidence="17">Muscle</tissue>
    </source>
</reference>
<dbReference type="Gene3D" id="1.10.510.10">
    <property type="entry name" value="Transferase(Phosphotransferase) domain 1"/>
    <property type="match status" value="1"/>
</dbReference>
<evidence type="ECO:0000256" key="11">
    <source>
        <dbReference type="ARBA" id="ARBA00023242"/>
    </source>
</evidence>
<dbReference type="GO" id="GO:0005524">
    <property type="term" value="F:ATP binding"/>
    <property type="evidence" value="ECO:0007669"/>
    <property type="project" value="UniProtKB-UniRule"/>
</dbReference>
<dbReference type="PANTHER" id="PTHR24056">
    <property type="entry name" value="CELL DIVISION PROTEIN KINASE"/>
    <property type="match status" value="1"/>
</dbReference>
<comment type="catalytic activity">
    <reaction evidence="13">
        <text>L-seryl-[protein] + ATP = O-phospho-L-seryl-[protein] + ADP + H(+)</text>
        <dbReference type="Rhea" id="RHEA:17989"/>
        <dbReference type="Rhea" id="RHEA-COMP:9863"/>
        <dbReference type="Rhea" id="RHEA-COMP:11604"/>
        <dbReference type="ChEBI" id="CHEBI:15378"/>
        <dbReference type="ChEBI" id="CHEBI:29999"/>
        <dbReference type="ChEBI" id="CHEBI:30616"/>
        <dbReference type="ChEBI" id="CHEBI:83421"/>
        <dbReference type="ChEBI" id="CHEBI:456216"/>
        <dbReference type="EC" id="2.7.11.22"/>
    </reaction>
</comment>
<evidence type="ECO:0000313" key="17">
    <source>
        <dbReference type="EMBL" id="KAH0507105.1"/>
    </source>
</evidence>
<dbReference type="Gene3D" id="3.30.200.20">
    <property type="entry name" value="Phosphorylase Kinase, domain 1"/>
    <property type="match status" value="1"/>
</dbReference>
<dbReference type="PANTHER" id="PTHR24056:SF241">
    <property type="entry name" value="CYCLIN-DEPENDENT KINASE-LIKE 2"/>
    <property type="match status" value="1"/>
</dbReference>
<dbReference type="InterPro" id="IPR017441">
    <property type="entry name" value="Protein_kinase_ATP_BS"/>
</dbReference>
<feature type="compositionally biased region" description="Basic and acidic residues" evidence="15">
    <location>
        <begin position="246"/>
        <end position="257"/>
    </location>
</feature>
<dbReference type="EMBL" id="JAATJU010023728">
    <property type="protein sequence ID" value="KAH0507105.1"/>
    <property type="molecule type" value="Genomic_DNA"/>
</dbReference>
<comment type="catalytic activity">
    <reaction evidence="12">
        <text>L-threonyl-[protein] + ATP = O-phospho-L-threonyl-[protein] + ADP + H(+)</text>
        <dbReference type="Rhea" id="RHEA:46608"/>
        <dbReference type="Rhea" id="RHEA-COMP:11060"/>
        <dbReference type="Rhea" id="RHEA-COMP:11605"/>
        <dbReference type="ChEBI" id="CHEBI:15378"/>
        <dbReference type="ChEBI" id="CHEBI:30013"/>
        <dbReference type="ChEBI" id="CHEBI:30616"/>
        <dbReference type="ChEBI" id="CHEBI:61977"/>
        <dbReference type="ChEBI" id="CHEBI:456216"/>
        <dbReference type="EC" id="2.7.11.22"/>
    </reaction>
</comment>
<evidence type="ECO:0000256" key="13">
    <source>
        <dbReference type="ARBA" id="ARBA00048367"/>
    </source>
</evidence>
<evidence type="ECO:0000256" key="9">
    <source>
        <dbReference type="ARBA" id="ARBA00022777"/>
    </source>
</evidence>
<evidence type="ECO:0000313" key="18">
    <source>
        <dbReference type="Proteomes" id="UP000710432"/>
    </source>
</evidence>
<evidence type="ECO:0000256" key="10">
    <source>
        <dbReference type="ARBA" id="ARBA00022840"/>
    </source>
</evidence>
<sequence length="668" mass="73830">MEKYENLGLVGEGSYGMVMKCRNKDSGRIVAIKKFLESDDDKMVKKIAMREIKLLKQLRHENLVNLLEVCKKKKRWYLVFEFVDHTILDDLKVFPNGLDYQVVQKAVDVWAIGCLVIEMLMGQPLFPGESDIDQLHHIMTCLGNLIPRHQELFYKNPVFAGVRLPEIKDTETEPLECRYPKLPEVVINLAKKCLHIDPDKRPFCADLLQHNFFQMDGFAERFSQELQLKIEKDARNNSLPKKSQNRKKEKDDTEERKTLVVQDTNADPKMKDSKVLKIKGSKIDGEKTEKGGRASNAGCIHDNGTSHIKGLPSTSLRDCSNVSIDHPRNPGMAIPPLTHNLSAVAPGINAGMGAIPGVQSYRVDEKTKKYCNPFVKASQPSPSGIYSMNVTTSVSSEKYLLQASKKRKEYSKAEVRLPELNYNHLPELRALEGLARNSRLIKKENKSLSESRIPSLAAIDLHASSIALHQPLWVAAGYITSARHHEKLKLQSLEPPECTSDEESHDDKPTSAEVSSEPSQEPSVSSTGAGHGVPPFPHFFSSRLSWRSARGNGKGTWAGASTRGCPSRGHRAPPPAGGGREPGRGRGLSSKAPGGRGRPASGAPTRRRGGPLRPELWADSDAGKKGEPTYALLPLAAKTATNVGDGASASLRFRPLEQEPEIRLPRVT</sequence>
<evidence type="ECO:0000256" key="3">
    <source>
        <dbReference type="ARBA" id="ARBA00006485"/>
    </source>
</evidence>
<evidence type="ECO:0000256" key="7">
    <source>
        <dbReference type="ARBA" id="ARBA00022679"/>
    </source>
</evidence>
<feature type="region of interest" description="Disordered" evidence="15">
    <location>
        <begin position="550"/>
        <end position="627"/>
    </location>
</feature>
<protein>
    <recommendedName>
        <fullName evidence="4">cyclin-dependent kinase</fullName>
        <ecNumber evidence="4">2.7.11.22</ecNumber>
    </recommendedName>
</protein>
<dbReference type="SUPFAM" id="SSF56112">
    <property type="entry name" value="Protein kinase-like (PK-like)"/>
    <property type="match status" value="1"/>
</dbReference>
<evidence type="ECO:0000256" key="1">
    <source>
        <dbReference type="ARBA" id="ARBA00004123"/>
    </source>
</evidence>
<keyword evidence="6" id="KW-0723">Serine/threonine-protein kinase</keyword>
<keyword evidence="9 17" id="KW-0418">Kinase</keyword>
<feature type="region of interest" description="Disordered" evidence="15">
    <location>
        <begin position="233"/>
        <end position="257"/>
    </location>
</feature>
<dbReference type="AlphaFoldDB" id="A0A8J6G995"/>
<evidence type="ECO:0000259" key="16">
    <source>
        <dbReference type="PROSITE" id="PS50011"/>
    </source>
</evidence>
<name>A0A8J6G995_MICOH</name>
<comment type="similarity">
    <text evidence="3">Belongs to the protein kinase superfamily. CMGC Ser/Thr protein kinase family. CDC2/CDKX subfamily.</text>
</comment>
<proteinExistence type="inferred from homology"/>
<comment type="caution">
    <text evidence="17">The sequence shown here is derived from an EMBL/GenBank/DDBJ whole genome shotgun (WGS) entry which is preliminary data.</text>
</comment>
<evidence type="ECO:0000256" key="2">
    <source>
        <dbReference type="ARBA" id="ARBA00004496"/>
    </source>
</evidence>
<accession>A0A8J6G995</accession>
<keyword evidence="5" id="KW-0963">Cytoplasm</keyword>
<dbReference type="PROSITE" id="PS50011">
    <property type="entry name" value="PROTEIN_KINASE_DOM"/>
    <property type="match status" value="1"/>
</dbReference>
<dbReference type="GO" id="GO:0005634">
    <property type="term" value="C:nucleus"/>
    <property type="evidence" value="ECO:0007669"/>
    <property type="project" value="UniProtKB-SubCell"/>
</dbReference>
<dbReference type="Pfam" id="PF00069">
    <property type="entry name" value="Pkinase"/>
    <property type="match status" value="2"/>
</dbReference>
<dbReference type="PROSITE" id="PS00107">
    <property type="entry name" value="PROTEIN_KINASE_ATP"/>
    <property type="match status" value="1"/>
</dbReference>
<keyword evidence="8 14" id="KW-0547">Nucleotide-binding</keyword>
<evidence type="ECO:0000256" key="4">
    <source>
        <dbReference type="ARBA" id="ARBA00012425"/>
    </source>
</evidence>
<feature type="domain" description="Protein kinase" evidence="16">
    <location>
        <begin position="1"/>
        <end position="213"/>
    </location>
</feature>
<feature type="compositionally biased region" description="Low complexity" evidence="15">
    <location>
        <begin position="511"/>
        <end position="526"/>
    </location>
</feature>
<evidence type="ECO:0000256" key="12">
    <source>
        <dbReference type="ARBA" id="ARBA00047811"/>
    </source>
</evidence>
<dbReference type="EC" id="2.7.11.22" evidence="4"/>
<gene>
    <name evidence="17" type="ORF">LTLLF_170275</name>
</gene>
<evidence type="ECO:0000256" key="14">
    <source>
        <dbReference type="PROSITE-ProRule" id="PRU10141"/>
    </source>
</evidence>
<dbReference type="Proteomes" id="UP000710432">
    <property type="component" value="Unassembled WGS sequence"/>
</dbReference>
<dbReference type="FunFam" id="3.30.200.20:FF:000049">
    <property type="entry name" value="cyclin-dependent kinase-like 1 isoform X1"/>
    <property type="match status" value="1"/>
</dbReference>
<evidence type="ECO:0000256" key="6">
    <source>
        <dbReference type="ARBA" id="ARBA00022527"/>
    </source>
</evidence>
<feature type="binding site" evidence="14">
    <location>
        <position position="34"/>
    </location>
    <ligand>
        <name>ATP</name>
        <dbReference type="ChEBI" id="CHEBI:30616"/>
    </ligand>
</feature>
<feature type="region of interest" description="Disordered" evidence="15">
    <location>
        <begin position="491"/>
        <end position="536"/>
    </location>
</feature>
<evidence type="ECO:0000256" key="15">
    <source>
        <dbReference type="SAM" id="MobiDB-lite"/>
    </source>
</evidence>
<keyword evidence="7" id="KW-0808">Transferase</keyword>
<evidence type="ECO:0000256" key="8">
    <source>
        <dbReference type="ARBA" id="ARBA00022741"/>
    </source>
</evidence>
<organism evidence="17 18">
    <name type="scientific">Microtus ochrogaster</name>
    <name type="common">Prairie vole</name>
    <dbReference type="NCBI Taxonomy" id="79684"/>
    <lineage>
        <taxon>Eukaryota</taxon>
        <taxon>Metazoa</taxon>
        <taxon>Chordata</taxon>
        <taxon>Craniata</taxon>
        <taxon>Vertebrata</taxon>
        <taxon>Euteleostomi</taxon>
        <taxon>Mammalia</taxon>
        <taxon>Eutheria</taxon>
        <taxon>Euarchontoglires</taxon>
        <taxon>Glires</taxon>
        <taxon>Rodentia</taxon>
        <taxon>Myomorpha</taxon>
        <taxon>Muroidea</taxon>
        <taxon>Cricetidae</taxon>
        <taxon>Arvicolinae</taxon>
        <taxon>Microtus</taxon>
    </lineage>
</organism>
<keyword evidence="11" id="KW-0539">Nucleus</keyword>
<keyword evidence="10 14" id="KW-0067">ATP-binding</keyword>
<dbReference type="GO" id="GO:0005737">
    <property type="term" value="C:cytoplasm"/>
    <property type="evidence" value="ECO:0007669"/>
    <property type="project" value="UniProtKB-SubCell"/>
</dbReference>
<dbReference type="GO" id="GO:0004693">
    <property type="term" value="F:cyclin-dependent protein serine/threonine kinase activity"/>
    <property type="evidence" value="ECO:0007669"/>
    <property type="project" value="UniProtKB-EC"/>
</dbReference>
<dbReference type="InterPro" id="IPR000719">
    <property type="entry name" value="Prot_kinase_dom"/>
</dbReference>
<dbReference type="InterPro" id="IPR050108">
    <property type="entry name" value="CDK"/>
</dbReference>
<evidence type="ECO:0000256" key="5">
    <source>
        <dbReference type="ARBA" id="ARBA00022490"/>
    </source>
</evidence>